<gene>
    <name evidence="1" type="ORF">AVDCRST_MAG51-427</name>
</gene>
<dbReference type="EMBL" id="CADCUX010000116">
    <property type="protein sequence ID" value="CAA9392321.1"/>
    <property type="molecule type" value="Genomic_DNA"/>
</dbReference>
<proteinExistence type="predicted"/>
<organism evidence="1">
    <name type="scientific">uncultured Ramlibacter sp</name>
    <dbReference type="NCBI Taxonomy" id="260755"/>
    <lineage>
        <taxon>Bacteria</taxon>
        <taxon>Pseudomonadati</taxon>
        <taxon>Pseudomonadota</taxon>
        <taxon>Betaproteobacteria</taxon>
        <taxon>Burkholderiales</taxon>
        <taxon>Comamonadaceae</taxon>
        <taxon>Ramlibacter</taxon>
        <taxon>environmental samples</taxon>
    </lineage>
</organism>
<protein>
    <submittedName>
        <fullName evidence="1">Uncharacterized protein</fullName>
    </submittedName>
</protein>
<dbReference type="AlphaFoldDB" id="A0A6J4NMH1"/>
<reference evidence="1" key="1">
    <citation type="submission" date="2020-02" db="EMBL/GenBank/DDBJ databases">
        <authorList>
            <person name="Meier V. D."/>
        </authorList>
    </citation>
    <scope>NUCLEOTIDE SEQUENCE</scope>
    <source>
        <strain evidence="1">AVDCRST_MAG51</strain>
    </source>
</reference>
<accession>A0A6J4NMH1</accession>
<sequence>MPVDPSGRFFEGGQPIRVDGGIAVRAKRGK</sequence>
<feature type="non-terminal residue" evidence="1">
    <location>
        <position position="30"/>
    </location>
</feature>
<evidence type="ECO:0000313" key="1">
    <source>
        <dbReference type="EMBL" id="CAA9392321.1"/>
    </source>
</evidence>
<name>A0A6J4NMH1_9BURK</name>